<comment type="caution">
    <text evidence="2">The sequence shown here is derived from an EMBL/GenBank/DDBJ whole genome shotgun (WGS) entry which is preliminary data.</text>
</comment>
<organism evidence="2 3">
    <name type="scientific">miscellaneous Crenarchaeota group-15 archaeon DG-45</name>
    <dbReference type="NCBI Taxonomy" id="1685127"/>
    <lineage>
        <taxon>Archaea</taxon>
        <taxon>Candidatus Bathyarchaeota</taxon>
        <taxon>MCG-15</taxon>
    </lineage>
</organism>
<sequence>MNDTITSVTGIEVGHAHDEEGLTGCTVAVLREGSIVGVDIRGGAPGSYNTACFRHTTQRETADAIFLSGGSFFGLDVGAGARRCLEARGRGWDTGSGNMPCVAGAIIFDLRVARPGLHPDERMGYSACEAAGPGPAAEGNVGAGSGATCGKLLGMELCMKGGLGSSAEAFPSGLQVGALAVVNCLGNVFDLEAGRTVAGTRREDARGFYEARELFSSLRRPLPRSTGPGENTTIGIVATNASLRQKEAARVAEMAHDGLARAIRPVHTLGDGDTVFAVATGELGLPPPSALSLAPGPMFEEEESPLAERMDRANYVSFLGHLCSEQMRRAVLRGVMKAASVRDIPAASDYP</sequence>
<dbReference type="Proteomes" id="UP000037210">
    <property type="component" value="Unassembled WGS sequence"/>
</dbReference>
<dbReference type="PANTHER" id="PTHR36512">
    <property type="entry name" value="D-AMINOPEPTIDASE"/>
    <property type="match status" value="1"/>
</dbReference>
<reference evidence="2 3" key="1">
    <citation type="submission" date="2015-06" db="EMBL/GenBank/DDBJ databases">
        <title>New insights into the roles of widespread benthic archaea in carbon and nitrogen cycling.</title>
        <authorList>
            <person name="Lazar C.S."/>
            <person name="Baker B.J."/>
            <person name="Seitz K.W."/>
            <person name="Hyde A.S."/>
            <person name="Dick G.J."/>
            <person name="Hinrichs K.-U."/>
            <person name="Teske A.P."/>
        </authorList>
    </citation>
    <scope>NUCLEOTIDE SEQUENCE [LARGE SCALE GENOMIC DNA]</scope>
    <source>
        <strain evidence="2">DG-45</strain>
    </source>
</reference>
<evidence type="ECO:0000256" key="1">
    <source>
        <dbReference type="ARBA" id="ARBA00007068"/>
    </source>
</evidence>
<dbReference type="InterPro" id="IPR005321">
    <property type="entry name" value="Peptidase_S58_DmpA"/>
</dbReference>
<dbReference type="CDD" id="cd02252">
    <property type="entry name" value="nylC_like"/>
    <property type="match status" value="1"/>
</dbReference>
<evidence type="ECO:0000313" key="3">
    <source>
        <dbReference type="Proteomes" id="UP000037210"/>
    </source>
</evidence>
<gene>
    <name evidence="2" type="ORF">AC482_05475</name>
</gene>
<name>A0A0M0BMQ3_9ARCH</name>
<comment type="similarity">
    <text evidence="1">Belongs to the peptidase S58 family.</text>
</comment>
<protein>
    <recommendedName>
        <fullName evidence="4">Peptidase S58</fullName>
    </recommendedName>
</protein>
<evidence type="ECO:0000313" key="2">
    <source>
        <dbReference type="EMBL" id="KON29828.1"/>
    </source>
</evidence>
<dbReference type="EMBL" id="LFWZ01000050">
    <property type="protein sequence ID" value="KON29828.1"/>
    <property type="molecule type" value="Genomic_DNA"/>
</dbReference>
<proteinExistence type="inferred from homology"/>
<evidence type="ECO:0008006" key="4">
    <source>
        <dbReference type="Google" id="ProtNLM"/>
    </source>
</evidence>
<dbReference type="PANTHER" id="PTHR36512:SF3">
    <property type="entry name" value="BLR5678 PROTEIN"/>
    <property type="match status" value="1"/>
</dbReference>
<accession>A0A0M0BMQ3</accession>
<dbReference type="GO" id="GO:0004177">
    <property type="term" value="F:aminopeptidase activity"/>
    <property type="evidence" value="ECO:0007669"/>
    <property type="project" value="TreeGrafter"/>
</dbReference>
<dbReference type="Gene3D" id="3.60.70.12">
    <property type="entry name" value="L-amino peptidase D-ALA esterase/amidase"/>
    <property type="match status" value="1"/>
</dbReference>
<dbReference type="InterPro" id="IPR016117">
    <property type="entry name" value="ArgJ-like_dom_sf"/>
</dbReference>
<dbReference type="SUPFAM" id="SSF56266">
    <property type="entry name" value="DmpA/ArgJ-like"/>
    <property type="match status" value="1"/>
</dbReference>
<dbReference type="Pfam" id="PF03576">
    <property type="entry name" value="Peptidase_S58"/>
    <property type="match status" value="1"/>
</dbReference>
<dbReference type="AlphaFoldDB" id="A0A0M0BMQ3"/>